<dbReference type="AlphaFoldDB" id="A0A9P0GMS9"/>
<dbReference type="EMBL" id="OU896709">
    <property type="protein sequence ID" value="CAH1159467.1"/>
    <property type="molecule type" value="Genomic_DNA"/>
</dbReference>
<feature type="domain" description="Platelet-derived growth factor (PDGF) family profile" evidence="4">
    <location>
        <begin position="222"/>
        <end position="325"/>
    </location>
</feature>
<dbReference type="SMART" id="SM00141">
    <property type="entry name" value="PDGF"/>
    <property type="match status" value="1"/>
</dbReference>
<keyword evidence="3" id="KW-0732">Signal</keyword>
<keyword evidence="1" id="KW-0339">Growth factor</keyword>
<keyword evidence="6" id="KW-1185">Reference proteome</keyword>
<feature type="signal peptide" evidence="3">
    <location>
        <begin position="1"/>
        <end position="20"/>
    </location>
</feature>
<dbReference type="SUPFAM" id="SSF57501">
    <property type="entry name" value="Cystine-knot cytokines"/>
    <property type="match status" value="1"/>
</dbReference>
<feature type="chain" id="PRO_5040210254" description="Platelet-derived growth factor (PDGF) family profile domain-containing protein" evidence="3">
    <location>
        <begin position="21"/>
        <end position="439"/>
    </location>
</feature>
<dbReference type="PANTHER" id="PTHR21719">
    <property type="entry name" value="FI06402P-RELATED"/>
    <property type="match status" value="1"/>
</dbReference>
<evidence type="ECO:0000259" key="4">
    <source>
        <dbReference type="PROSITE" id="PS50278"/>
    </source>
</evidence>
<accession>A0A9P0GMS9</accession>
<feature type="region of interest" description="Disordered" evidence="2">
    <location>
        <begin position="124"/>
        <end position="192"/>
    </location>
</feature>
<reference evidence="5" key="1">
    <citation type="submission" date="2022-01" db="EMBL/GenBank/DDBJ databases">
        <authorList>
            <person name="King R."/>
        </authorList>
    </citation>
    <scope>NUCLEOTIDE SEQUENCE</scope>
</reference>
<gene>
    <name evidence="5" type="ORF">PHAECO_LOCUS7528</name>
</gene>
<organism evidence="5 6">
    <name type="scientific">Phaedon cochleariae</name>
    <name type="common">Mustard beetle</name>
    <dbReference type="NCBI Taxonomy" id="80249"/>
    <lineage>
        <taxon>Eukaryota</taxon>
        <taxon>Metazoa</taxon>
        <taxon>Ecdysozoa</taxon>
        <taxon>Arthropoda</taxon>
        <taxon>Hexapoda</taxon>
        <taxon>Insecta</taxon>
        <taxon>Pterygota</taxon>
        <taxon>Neoptera</taxon>
        <taxon>Endopterygota</taxon>
        <taxon>Coleoptera</taxon>
        <taxon>Polyphaga</taxon>
        <taxon>Cucujiformia</taxon>
        <taxon>Chrysomeloidea</taxon>
        <taxon>Chrysomelidae</taxon>
        <taxon>Chrysomelinae</taxon>
        <taxon>Chrysomelini</taxon>
        <taxon>Phaedon</taxon>
    </lineage>
</organism>
<dbReference type="OrthoDB" id="6370328at2759"/>
<dbReference type="PROSITE" id="PS50278">
    <property type="entry name" value="PDGF_2"/>
    <property type="match status" value="1"/>
</dbReference>
<dbReference type="PANTHER" id="PTHR21719:SF1">
    <property type="entry name" value="FI06402P-RELATED"/>
    <property type="match status" value="1"/>
</dbReference>
<evidence type="ECO:0000313" key="5">
    <source>
        <dbReference type="EMBL" id="CAH1159467.1"/>
    </source>
</evidence>
<dbReference type="Gene3D" id="2.10.90.10">
    <property type="entry name" value="Cystine-knot cytokines"/>
    <property type="match status" value="1"/>
</dbReference>
<dbReference type="InterPro" id="IPR000072">
    <property type="entry name" value="PDGF/VEGF_dom"/>
</dbReference>
<dbReference type="Proteomes" id="UP001153737">
    <property type="component" value="Chromosome 3"/>
</dbReference>
<proteinExistence type="inferred from homology"/>
<evidence type="ECO:0000256" key="2">
    <source>
        <dbReference type="SAM" id="MobiDB-lite"/>
    </source>
</evidence>
<dbReference type="Pfam" id="PF00341">
    <property type="entry name" value="PDGF"/>
    <property type="match status" value="1"/>
</dbReference>
<dbReference type="GO" id="GO:0008083">
    <property type="term" value="F:growth factor activity"/>
    <property type="evidence" value="ECO:0007669"/>
    <property type="project" value="UniProtKB-KW"/>
</dbReference>
<evidence type="ECO:0000313" key="6">
    <source>
        <dbReference type="Proteomes" id="UP001153737"/>
    </source>
</evidence>
<sequence length="439" mass="51184">MLVSWTKIVVCFCVYSSVNSSIDYLKKSEMSRKQNMHPKIVTSYDNIYKQSRYSKFDRVMTRLDRMNSESEVDSEIVYRLRHKGWNNAKSPFRTTTTTTTTTTEMNLFETYGDLENDEDYLDDYEDSLMGDEDDESYYEDEEASDTEDQFFDDVIEENGMEEEEETALQAEEPTEKPTTAKPAHQPVSSMTEYKWNHFGTRAKVEESRRQQLNLKPTKDQLKINAVLEHYVRVNQQAKCLTPLPRVIPVQQEHPDSSKIYTPQCTVLYRCAEDSGCCRRHTKCQHKRRVLVPLYFYAKSVGSSQNKIVKLELYNHTECECKEISSPESTVENMGITLKSAESHNNIPSLSNEQERCNCPKPFLIPRFGQRCTCDCEREDEDCIHLKKGREHLSMNTRICIQDGECGLPICEYGTYMMKEGKCPTKMDKLEEYKRFRLNV</sequence>
<evidence type="ECO:0000256" key="1">
    <source>
        <dbReference type="RuleBase" id="RU003818"/>
    </source>
</evidence>
<dbReference type="InterPro" id="IPR029034">
    <property type="entry name" value="Cystine-knot_cytokine"/>
</dbReference>
<reference evidence="5" key="2">
    <citation type="submission" date="2022-10" db="EMBL/GenBank/DDBJ databases">
        <authorList>
            <consortium name="ENA_rothamsted_submissions"/>
            <consortium name="culmorum"/>
            <person name="King R."/>
        </authorList>
    </citation>
    <scope>NUCLEOTIDE SEQUENCE</scope>
</reference>
<name>A0A9P0GMS9_PHACE</name>
<comment type="similarity">
    <text evidence="1">Belongs to the PDGF/VEGF growth factor family.</text>
</comment>
<feature type="compositionally biased region" description="Acidic residues" evidence="2">
    <location>
        <begin position="124"/>
        <end position="166"/>
    </location>
</feature>
<evidence type="ECO:0000256" key="3">
    <source>
        <dbReference type="SAM" id="SignalP"/>
    </source>
</evidence>
<dbReference type="GO" id="GO:0035099">
    <property type="term" value="P:hemocyte migration"/>
    <property type="evidence" value="ECO:0007669"/>
    <property type="project" value="TreeGrafter"/>
</dbReference>
<dbReference type="GO" id="GO:0016020">
    <property type="term" value="C:membrane"/>
    <property type="evidence" value="ECO:0007669"/>
    <property type="project" value="InterPro"/>
</dbReference>
<protein>
    <recommendedName>
        <fullName evidence="4">Platelet-derived growth factor (PDGF) family profile domain-containing protein</fullName>
    </recommendedName>
</protein>